<evidence type="ECO:0000313" key="1">
    <source>
        <dbReference type="EMBL" id="KAF3319907.1"/>
    </source>
</evidence>
<reference evidence="1" key="1">
    <citation type="submission" date="2020-01" db="EMBL/GenBank/DDBJ databases">
        <title>Genome sequence of Kobresia littledalei, the first chromosome-level genome in the family Cyperaceae.</title>
        <authorList>
            <person name="Qu G."/>
        </authorList>
    </citation>
    <scope>NUCLEOTIDE SEQUENCE</scope>
    <source>
        <strain evidence="1">C.B.Clarke</strain>
        <tissue evidence="1">Leaf</tissue>
    </source>
</reference>
<gene>
    <name evidence="1" type="ORF">FCM35_KLT21852</name>
</gene>
<protein>
    <submittedName>
        <fullName evidence="1">Gag-polypeptide of LTR copia-type</fullName>
    </submittedName>
</protein>
<sequence length="171" mass="19960">MPLNGKNYIPWAKAARVTLRAKGLLGYVNGNKKKPKECTDAQEEWDMIDSQAMTLITNSIEPQLSTSFWTCETATELWQAIEKQYSDQKSHSQIFQLKNEIAKITQESRDIPELIGHIIAKYEELKLYRPPTTDLTVLQEREEWTKYTPFWQPSTLAMKLFELRFFSPLKN</sequence>
<dbReference type="Proteomes" id="UP000623129">
    <property type="component" value="Unassembled WGS sequence"/>
</dbReference>
<name>A0A833QJY4_9POAL</name>
<dbReference type="PANTHER" id="PTHR37610:SF40">
    <property type="entry name" value="OS01G0909600 PROTEIN"/>
    <property type="match status" value="1"/>
</dbReference>
<dbReference type="OrthoDB" id="687178at2759"/>
<keyword evidence="2" id="KW-1185">Reference proteome</keyword>
<dbReference type="Pfam" id="PF14223">
    <property type="entry name" value="Retrotran_gag_2"/>
    <property type="match status" value="1"/>
</dbReference>
<proteinExistence type="predicted"/>
<evidence type="ECO:0000313" key="2">
    <source>
        <dbReference type="Proteomes" id="UP000623129"/>
    </source>
</evidence>
<accession>A0A833QJY4</accession>
<comment type="caution">
    <text evidence="1">The sequence shown here is derived from an EMBL/GenBank/DDBJ whole genome shotgun (WGS) entry which is preliminary data.</text>
</comment>
<dbReference type="AlphaFoldDB" id="A0A833QJY4"/>
<organism evidence="1 2">
    <name type="scientific">Carex littledalei</name>
    <dbReference type="NCBI Taxonomy" id="544730"/>
    <lineage>
        <taxon>Eukaryota</taxon>
        <taxon>Viridiplantae</taxon>
        <taxon>Streptophyta</taxon>
        <taxon>Embryophyta</taxon>
        <taxon>Tracheophyta</taxon>
        <taxon>Spermatophyta</taxon>
        <taxon>Magnoliopsida</taxon>
        <taxon>Liliopsida</taxon>
        <taxon>Poales</taxon>
        <taxon>Cyperaceae</taxon>
        <taxon>Cyperoideae</taxon>
        <taxon>Cariceae</taxon>
        <taxon>Carex</taxon>
        <taxon>Carex subgen. Euthyceras</taxon>
    </lineage>
</organism>
<dbReference type="PANTHER" id="PTHR37610">
    <property type="entry name" value="CCHC-TYPE DOMAIN-CONTAINING PROTEIN"/>
    <property type="match status" value="1"/>
</dbReference>
<dbReference type="EMBL" id="SWLB01000193">
    <property type="protein sequence ID" value="KAF3319907.1"/>
    <property type="molecule type" value="Genomic_DNA"/>
</dbReference>